<evidence type="ECO:0000259" key="1">
    <source>
        <dbReference type="SMART" id="SM00842"/>
    </source>
</evidence>
<dbReference type="AlphaFoldDB" id="G8M2U8"/>
<dbReference type="InterPro" id="IPR043129">
    <property type="entry name" value="ATPase_NBD"/>
</dbReference>
<dbReference type="InterPro" id="IPR003494">
    <property type="entry name" value="SHS2_FtsA"/>
</dbReference>
<dbReference type="PANTHER" id="PTHR32432">
    <property type="entry name" value="CELL DIVISION PROTEIN FTSA-RELATED"/>
    <property type="match status" value="1"/>
</dbReference>
<dbReference type="EMBL" id="CP003065">
    <property type="protein sequence ID" value="AEV68212.1"/>
    <property type="molecule type" value="Genomic_DNA"/>
</dbReference>
<name>G8M2U8_ACECE</name>
<evidence type="ECO:0000313" key="3">
    <source>
        <dbReference type="Proteomes" id="UP000005435"/>
    </source>
</evidence>
<dbReference type="InterPro" id="IPR050696">
    <property type="entry name" value="FtsA/MreB"/>
</dbReference>
<dbReference type="PANTHER" id="PTHR32432:SF3">
    <property type="entry name" value="ETHANOLAMINE UTILIZATION PROTEIN EUTJ"/>
    <property type="match status" value="1"/>
</dbReference>
<organism evidence="2 3">
    <name type="scientific">Acetivibrio clariflavus (strain DSM 19732 / NBRC 101661 / EBR45)</name>
    <name type="common">Clostridium clariflavum</name>
    <dbReference type="NCBI Taxonomy" id="720554"/>
    <lineage>
        <taxon>Bacteria</taxon>
        <taxon>Bacillati</taxon>
        <taxon>Bacillota</taxon>
        <taxon>Clostridia</taxon>
        <taxon>Eubacteriales</taxon>
        <taxon>Oscillospiraceae</taxon>
        <taxon>Acetivibrio</taxon>
    </lineage>
</organism>
<dbReference type="PIRSF" id="PIRSF019169">
    <property type="entry name" value="PilM"/>
    <property type="match status" value="1"/>
</dbReference>
<dbReference type="GO" id="GO:0051301">
    <property type="term" value="P:cell division"/>
    <property type="evidence" value="ECO:0007669"/>
    <property type="project" value="InterPro"/>
</dbReference>
<accession>G8M2U8</accession>
<dbReference type="CDD" id="cd24049">
    <property type="entry name" value="ASKHA_NBD_PilM"/>
    <property type="match status" value="1"/>
</dbReference>
<dbReference type="Proteomes" id="UP000005435">
    <property type="component" value="Chromosome"/>
</dbReference>
<dbReference type="eggNOG" id="COG4972">
    <property type="taxonomic scope" value="Bacteria"/>
</dbReference>
<reference evidence="2 3" key="2">
    <citation type="journal article" date="2012" name="Stand. Genomic Sci.">
        <title>Complete Genome Sequence of Clostridium clariflavum DSM 19732.</title>
        <authorList>
            <person name="Izquierdo J.A."/>
            <person name="Goodwin L."/>
            <person name="Davenport K.W."/>
            <person name="Teshima H."/>
            <person name="Bruce D."/>
            <person name="Detter C."/>
            <person name="Tapia R."/>
            <person name="Han S."/>
            <person name="Land M."/>
            <person name="Hauser L."/>
            <person name="Jeffries C.D."/>
            <person name="Han J."/>
            <person name="Pitluck S."/>
            <person name="Nolan M."/>
            <person name="Chen A."/>
            <person name="Huntemann M."/>
            <person name="Mavromatis K."/>
            <person name="Mikhailova N."/>
            <person name="Liolios K."/>
            <person name="Woyke T."/>
            <person name="Lynd L.R."/>
        </authorList>
    </citation>
    <scope>NUCLEOTIDE SEQUENCE [LARGE SCALE GENOMIC DNA]</scope>
    <source>
        <strain evidence="3">DSM 19732 / NBRC 101661 / EBR45</strain>
    </source>
</reference>
<dbReference type="InterPro" id="IPR005883">
    <property type="entry name" value="PilM"/>
</dbReference>
<feature type="domain" description="SHS2" evidence="1">
    <location>
        <begin position="37"/>
        <end position="201"/>
    </location>
</feature>
<dbReference type="SUPFAM" id="SSF53067">
    <property type="entry name" value="Actin-like ATPase domain"/>
    <property type="match status" value="2"/>
</dbReference>
<proteinExistence type="predicted"/>
<dbReference type="Pfam" id="PF11104">
    <property type="entry name" value="PilM_2"/>
    <property type="match status" value="1"/>
</dbReference>
<sequence length="393" mass="44696">MLCILKYFLHAGTTLKDMGFEGDYLMLFDLFGGKNSMVCIDVGYRNIKVVEVTVKKNNSIFIENYGIVPTPQNSIKNGAIYDVDTVLSSIKAVIKEQNMKAKNAKIIMSGTNIITRIYLIDKVVGENEDFTIRNSMPQYLPVDIDNYRVDYKILQTIKDKNQEKYKVFVTAVPRNILQSYVDVLQGLDLKPLAVDIPANSTAKFFNREIYTKDMEEYYSKRRYKKVEGDTFAVLDFGSETTIVNFLKDRVLEFNKVILSGSSNMDEHIARELGISLAEAEKIKKTYGMVPPNNLSRRDHVVAYGKISAFIERLAKQIVKCFEFYIERCYGTPISKIFIIGGGSQLNGLSQYLFQLFNVPVYPVGLLNLKGVELKKNLDRDKLNYLINSVGISL</sequence>
<protein>
    <submittedName>
        <fullName evidence="2">Tfp pilus assembly protein, ATPase PilM</fullName>
    </submittedName>
</protein>
<dbReference type="HOGENOM" id="CLU_050686_3_2_9"/>
<dbReference type="Gene3D" id="3.30.420.40">
    <property type="match status" value="2"/>
</dbReference>
<dbReference type="Gene3D" id="3.30.1490.300">
    <property type="match status" value="1"/>
</dbReference>
<dbReference type="STRING" id="720554.Clocl_1576"/>
<evidence type="ECO:0000313" key="2">
    <source>
        <dbReference type="EMBL" id="AEV68212.1"/>
    </source>
</evidence>
<gene>
    <name evidence="2" type="ordered locus">Clocl_1576</name>
</gene>
<reference evidence="3" key="1">
    <citation type="submission" date="2011-12" db="EMBL/GenBank/DDBJ databases">
        <title>Complete sequence of Clostridium clariflavum DSM 19732.</title>
        <authorList>
            <consortium name="US DOE Joint Genome Institute"/>
            <person name="Lucas S."/>
            <person name="Han J."/>
            <person name="Lapidus A."/>
            <person name="Cheng J.-F."/>
            <person name="Goodwin L."/>
            <person name="Pitluck S."/>
            <person name="Peters L."/>
            <person name="Teshima H."/>
            <person name="Detter J.C."/>
            <person name="Han C."/>
            <person name="Tapia R."/>
            <person name="Land M."/>
            <person name="Hauser L."/>
            <person name="Kyrpides N."/>
            <person name="Ivanova N."/>
            <person name="Pagani I."/>
            <person name="Kitzmiller T."/>
            <person name="Lynd L."/>
            <person name="Izquierdo J."/>
            <person name="Woyke T."/>
        </authorList>
    </citation>
    <scope>NUCLEOTIDE SEQUENCE [LARGE SCALE GENOMIC DNA]</scope>
    <source>
        <strain evidence="3">DSM 19732 / NBRC 101661 / EBR45</strain>
    </source>
</reference>
<keyword evidence="3" id="KW-1185">Reference proteome</keyword>
<dbReference type="KEGG" id="ccl:Clocl_1576"/>
<dbReference type="SMART" id="SM00842">
    <property type="entry name" value="FtsA"/>
    <property type="match status" value="1"/>
</dbReference>